<name>A0A8U0HYH3_9EURY</name>
<dbReference type="EMBL" id="CP096659">
    <property type="protein sequence ID" value="UPV75889.1"/>
    <property type="molecule type" value="Genomic_DNA"/>
</dbReference>
<keyword evidence="2" id="KW-1185">Reference proteome</keyword>
<dbReference type="GeneID" id="72185028"/>
<accession>A0A8U0HYH3</accession>
<dbReference type="Proteomes" id="UP000830729">
    <property type="component" value="Chromosome"/>
</dbReference>
<dbReference type="AlphaFoldDB" id="A0A8U0HYH3"/>
<sequence>MQCPECGTAILGVATRGPNTHVFDPCGCSVPVHDIAALDRGRGLVTDGGEEQYGAATRFKANNADTETILLGRYDDATKLSVPEVHDCAPVRARRYYEPVTVVSFPYTMSREEAIEWLDDHRHHPDLADYDWSAHDQQDLLDVIVDNRSSYRMQLSDFERQLEGVRAVGERTKQELEEIREAMTDAMHNGPPVEVNCLDAPEEVDSA</sequence>
<evidence type="ECO:0000313" key="1">
    <source>
        <dbReference type="EMBL" id="UPV75889.1"/>
    </source>
</evidence>
<gene>
    <name evidence="1" type="ORF">M0R89_07475</name>
</gene>
<evidence type="ECO:0000313" key="2">
    <source>
        <dbReference type="Proteomes" id="UP000830729"/>
    </source>
</evidence>
<organism evidence="1 2">
    <name type="scientific">Halorussus limi</name>
    <dbReference type="NCBI Taxonomy" id="2938695"/>
    <lineage>
        <taxon>Archaea</taxon>
        <taxon>Methanobacteriati</taxon>
        <taxon>Methanobacteriota</taxon>
        <taxon>Stenosarchaea group</taxon>
        <taxon>Halobacteria</taxon>
        <taxon>Halobacteriales</taxon>
        <taxon>Haladaptataceae</taxon>
        <taxon>Halorussus</taxon>
    </lineage>
</organism>
<proteinExistence type="predicted"/>
<dbReference type="KEGG" id="halx:M0R89_07475"/>
<dbReference type="RefSeq" id="WP_248651926.1">
    <property type="nucleotide sequence ID" value="NZ_CP096659.1"/>
</dbReference>
<reference evidence="1 2" key="1">
    <citation type="submission" date="2022-04" db="EMBL/GenBank/DDBJ databases">
        <title>Diverse halophilic archaea isolated from saline environments.</title>
        <authorList>
            <person name="Cui H.-L."/>
        </authorList>
    </citation>
    <scope>NUCLEOTIDE SEQUENCE [LARGE SCALE GENOMIC DNA]</scope>
    <source>
        <strain evidence="1 2">XZYJT49</strain>
    </source>
</reference>
<protein>
    <submittedName>
        <fullName evidence="1">Uncharacterized protein</fullName>
    </submittedName>
</protein>